<dbReference type="EC" id="3.1.2.12" evidence="5 7"/>
<dbReference type="Gene3D" id="3.40.50.1820">
    <property type="entry name" value="alpha/beta hydrolase"/>
    <property type="match status" value="1"/>
</dbReference>
<dbReference type="InterPro" id="IPR014186">
    <property type="entry name" value="S-formylglutathione_hydrol"/>
</dbReference>
<keyword evidence="9" id="KW-1185">Reference proteome</keyword>
<evidence type="ECO:0000256" key="2">
    <source>
        <dbReference type="ARBA" id="ARBA00022487"/>
    </source>
</evidence>
<accession>A0AA37VV61</accession>
<evidence type="ECO:0000313" key="8">
    <source>
        <dbReference type="EMBL" id="GLP96054.1"/>
    </source>
</evidence>
<dbReference type="SUPFAM" id="SSF53474">
    <property type="entry name" value="alpha/beta-Hydrolases"/>
    <property type="match status" value="1"/>
</dbReference>
<organism evidence="8 9">
    <name type="scientific">Paraferrimonas sedimenticola</name>
    <dbReference type="NCBI Taxonomy" id="375674"/>
    <lineage>
        <taxon>Bacteria</taxon>
        <taxon>Pseudomonadati</taxon>
        <taxon>Pseudomonadota</taxon>
        <taxon>Gammaproteobacteria</taxon>
        <taxon>Alteromonadales</taxon>
        <taxon>Ferrimonadaceae</taxon>
        <taxon>Paraferrimonas</taxon>
    </lineage>
</organism>
<evidence type="ECO:0000256" key="4">
    <source>
        <dbReference type="ARBA" id="ARBA00047590"/>
    </source>
</evidence>
<dbReference type="PANTHER" id="PTHR10061:SF1">
    <property type="entry name" value="S-FORMYLGLUTATHIONE HYDROLASE YEIG"/>
    <property type="match status" value="1"/>
</dbReference>
<name>A0AA37VV61_9GAMM</name>
<evidence type="ECO:0000313" key="9">
    <source>
        <dbReference type="Proteomes" id="UP001161422"/>
    </source>
</evidence>
<feature type="active site" description="Charge relay system" evidence="6">
    <location>
        <position position="226"/>
    </location>
</feature>
<dbReference type="Pfam" id="PF00756">
    <property type="entry name" value="Esterase"/>
    <property type="match status" value="1"/>
</dbReference>
<comment type="function">
    <text evidence="7">Serine hydrolase involved in the detoxification of formaldehyde.</text>
</comment>
<dbReference type="AlphaFoldDB" id="A0AA37VV61"/>
<proteinExistence type="inferred from homology"/>
<keyword evidence="2 7" id="KW-0719">Serine esterase</keyword>
<comment type="similarity">
    <text evidence="1 7">Belongs to the esterase D family.</text>
</comment>
<dbReference type="GO" id="GO:0005829">
    <property type="term" value="C:cytosol"/>
    <property type="evidence" value="ECO:0007669"/>
    <property type="project" value="TreeGrafter"/>
</dbReference>
<dbReference type="NCBIfam" id="TIGR02821">
    <property type="entry name" value="fghA_ester_D"/>
    <property type="match status" value="1"/>
</dbReference>
<evidence type="ECO:0000256" key="7">
    <source>
        <dbReference type="RuleBase" id="RU363068"/>
    </source>
</evidence>
<dbReference type="InterPro" id="IPR000801">
    <property type="entry name" value="Esterase-like"/>
</dbReference>
<evidence type="ECO:0000256" key="5">
    <source>
        <dbReference type="NCBIfam" id="TIGR02821"/>
    </source>
</evidence>
<evidence type="ECO:0000256" key="1">
    <source>
        <dbReference type="ARBA" id="ARBA00005622"/>
    </source>
</evidence>
<dbReference type="PANTHER" id="PTHR10061">
    <property type="entry name" value="S-FORMYLGLUTATHIONE HYDROLASE"/>
    <property type="match status" value="1"/>
</dbReference>
<comment type="caution">
    <text evidence="8">The sequence shown here is derived from an EMBL/GenBank/DDBJ whole genome shotgun (WGS) entry which is preliminary data.</text>
</comment>
<dbReference type="GO" id="GO:0018738">
    <property type="term" value="F:S-formylglutathione hydrolase activity"/>
    <property type="evidence" value="ECO:0007669"/>
    <property type="project" value="UniProtKB-UniRule"/>
</dbReference>
<dbReference type="Proteomes" id="UP001161422">
    <property type="component" value="Unassembled WGS sequence"/>
</dbReference>
<dbReference type="GO" id="GO:0046294">
    <property type="term" value="P:formaldehyde catabolic process"/>
    <property type="evidence" value="ECO:0007669"/>
    <property type="project" value="InterPro"/>
</dbReference>
<reference evidence="8" key="2">
    <citation type="submission" date="2023-01" db="EMBL/GenBank/DDBJ databases">
        <title>Draft genome sequence of Paraferrimonas sedimenticola strain NBRC 101628.</title>
        <authorList>
            <person name="Sun Q."/>
            <person name="Mori K."/>
        </authorList>
    </citation>
    <scope>NUCLEOTIDE SEQUENCE</scope>
    <source>
        <strain evidence="8">NBRC 101628</strain>
    </source>
</reference>
<evidence type="ECO:0000256" key="3">
    <source>
        <dbReference type="ARBA" id="ARBA00022801"/>
    </source>
</evidence>
<feature type="active site" description="Charge relay system" evidence="6">
    <location>
        <position position="148"/>
    </location>
</feature>
<keyword evidence="3 7" id="KW-0378">Hydrolase</keyword>
<gene>
    <name evidence="8" type="ORF">GCM10007895_13600</name>
</gene>
<feature type="active site" description="Charge relay system" evidence="6">
    <location>
        <position position="259"/>
    </location>
</feature>
<dbReference type="EMBL" id="BSNC01000004">
    <property type="protein sequence ID" value="GLP96054.1"/>
    <property type="molecule type" value="Genomic_DNA"/>
</dbReference>
<dbReference type="InterPro" id="IPR029058">
    <property type="entry name" value="AB_hydrolase_fold"/>
</dbReference>
<sequence length="280" mass="31646">MSQIELVSEFKCFEGRQAHYKHQSKHLNCSMRFGIFLPPQAEVARVPVLYWLSGLTCTDENFVQKAGAQRMAAELGVAIVTPDTSPRGENVADDPNYDLGQGAGFYLNATQEPWKAHYRMYDYVVEELPELIEAEFKVNKKRSVCGHSMGGMGALVVALRNTHRYQAVSAFSPIVNPTQVPWGDKAFSHYLGDDKSLWRLQDPCELLSWADASQPLPMLIEQGSDDQFLKEQLKTDAIALAAQKKGYPITINYRSGYDHSYFFIASFIDSHLKFHAEHLY</sequence>
<protein>
    <recommendedName>
        <fullName evidence="5 7">S-formylglutathione hydrolase</fullName>
        <ecNumber evidence="5 7">3.1.2.12</ecNumber>
    </recommendedName>
</protein>
<dbReference type="RefSeq" id="WP_095506944.1">
    <property type="nucleotide sequence ID" value="NZ_BSNC01000004.1"/>
</dbReference>
<reference evidence="8" key="1">
    <citation type="journal article" date="2014" name="Int. J. Syst. Evol. Microbiol.">
        <title>Complete genome sequence of Corynebacterium casei LMG S-19264T (=DSM 44701T), isolated from a smear-ripened cheese.</title>
        <authorList>
            <consortium name="US DOE Joint Genome Institute (JGI-PGF)"/>
            <person name="Walter F."/>
            <person name="Albersmeier A."/>
            <person name="Kalinowski J."/>
            <person name="Ruckert C."/>
        </authorList>
    </citation>
    <scope>NUCLEOTIDE SEQUENCE</scope>
    <source>
        <strain evidence="8">NBRC 101628</strain>
    </source>
</reference>
<evidence type="ECO:0000256" key="6">
    <source>
        <dbReference type="PIRSR" id="PIRSR614186-1"/>
    </source>
</evidence>
<dbReference type="FunFam" id="3.40.50.1820:FF:000002">
    <property type="entry name" value="S-formylglutathione hydrolase"/>
    <property type="match status" value="1"/>
</dbReference>
<comment type="catalytic activity">
    <reaction evidence="4 7">
        <text>S-formylglutathione + H2O = formate + glutathione + H(+)</text>
        <dbReference type="Rhea" id="RHEA:14961"/>
        <dbReference type="ChEBI" id="CHEBI:15377"/>
        <dbReference type="ChEBI" id="CHEBI:15378"/>
        <dbReference type="ChEBI" id="CHEBI:15740"/>
        <dbReference type="ChEBI" id="CHEBI:57688"/>
        <dbReference type="ChEBI" id="CHEBI:57925"/>
        <dbReference type="EC" id="3.1.2.12"/>
    </reaction>
</comment>
<dbReference type="GO" id="GO:0052689">
    <property type="term" value="F:carboxylic ester hydrolase activity"/>
    <property type="evidence" value="ECO:0007669"/>
    <property type="project" value="UniProtKB-KW"/>
</dbReference>